<proteinExistence type="inferred from homology"/>
<dbReference type="Pfam" id="PF02653">
    <property type="entry name" value="BPD_transp_2"/>
    <property type="match status" value="1"/>
</dbReference>
<dbReference type="GO" id="GO:1903806">
    <property type="term" value="P:L-isoleucine import across plasma membrane"/>
    <property type="evidence" value="ECO:0007669"/>
    <property type="project" value="TreeGrafter"/>
</dbReference>
<protein>
    <submittedName>
        <fullName evidence="11">Amino acid/amide ABC transporter membrane protein 1 (HAAT family)</fullName>
    </submittedName>
</protein>
<dbReference type="PANTHER" id="PTHR11795:SF371">
    <property type="entry name" value="HIGH-AFFINITY BRANCHED-CHAIN AMINO ACID TRANSPORT SYSTEM PERMEASE PROTEIN LIVH"/>
    <property type="match status" value="1"/>
</dbReference>
<feature type="transmembrane region" description="Helical" evidence="10">
    <location>
        <begin position="97"/>
        <end position="119"/>
    </location>
</feature>
<dbReference type="GO" id="GO:0015192">
    <property type="term" value="F:L-phenylalanine transmembrane transporter activity"/>
    <property type="evidence" value="ECO:0007669"/>
    <property type="project" value="TreeGrafter"/>
</dbReference>
<keyword evidence="7 10" id="KW-1133">Transmembrane helix</keyword>
<dbReference type="GO" id="GO:0015188">
    <property type="term" value="F:L-isoleucine transmembrane transporter activity"/>
    <property type="evidence" value="ECO:0007669"/>
    <property type="project" value="TreeGrafter"/>
</dbReference>
<comment type="caution">
    <text evidence="11">The sequence shown here is derived from an EMBL/GenBank/DDBJ whole genome shotgun (WGS) entry which is preliminary data.</text>
</comment>
<evidence type="ECO:0000256" key="6">
    <source>
        <dbReference type="ARBA" id="ARBA00022970"/>
    </source>
</evidence>
<reference evidence="11 12" key="1">
    <citation type="submission" date="2019-03" db="EMBL/GenBank/DDBJ databases">
        <title>Genomic Encyclopedia of Type Strains, Phase IV (KMG-IV): sequencing the most valuable type-strain genomes for metagenomic binning, comparative biology and taxonomic classification.</title>
        <authorList>
            <person name="Goeker M."/>
        </authorList>
    </citation>
    <scope>NUCLEOTIDE SEQUENCE [LARGE SCALE GENOMIC DNA]</scope>
    <source>
        <strain evidence="11 12">LX-B</strain>
    </source>
</reference>
<name>A0A4R1RDC2_HYDET</name>
<evidence type="ECO:0000256" key="5">
    <source>
        <dbReference type="ARBA" id="ARBA00022692"/>
    </source>
</evidence>
<dbReference type="GO" id="GO:0015808">
    <property type="term" value="P:L-alanine transport"/>
    <property type="evidence" value="ECO:0007669"/>
    <property type="project" value="TreeGrafter"/>
</dbReference>
<feature type="transmembrane region" description="Helical" evidence="10">
    <location>
        <begin position="192"/>
        <end position="211"/>
    </location>
</feature>
<evidence type="ECO:0000256" key="1">
    <source>
        <dbReference type="ARBA" id="ARBA00004651"/>
    </source>
</evidence>
<dbReference type="AlphaFoldDB" id="A0A4R1RDC2"/>
<dbReference type="PANTHER" id="PTHR11795">
    <property type="entry name" value="BRANCHED-CHAIN AMINO ACID TRANSPORT SYSTEM PERMEASE PROTEIN LIVH"/>
    <property type="match status" value="1"/>
</dbReference>
<feature type="transmembrane region" description="Helical" evidence="10">
    <location>
        <begin position="20"/>
        <end position="37"/>
    </location>
</feature>
<dbReference type="Proteomes" id="UP000295008">
    <property type="component" value="Unassembled WGS sequence"/>
</dbReference>
<evidence type="ECO:0000256" key="4">
    <source>
        <dbReference type="ARBA" id="ARBA00022519"/>
    </source>
</evidence>
<evidence type="ECO:0000256" key="7">
    <source>
        <dbReference type="ARBA" id="ARBA00022989"/>
    </source>
</evidence>
<dbReference type="GO" id="GO:0015190">
    <property type="term" value="F:L-leucine transmembrane transporter activity"/>
    <property type="evidence" value="ECO:0007669"/>
    <property type="project" value="TreeGrafter"/>
</dbReference>
<comment type="subcellular location">
    <subcellularLocation>
        <location evidence="1">Cell membrane</location>
        <topology evidence="1">Multi-pass membrane protein</topology>
    </subcellularLocation>
</comment>
<keyword evidence="4" id="KW-0997">Cell inner membrane</keyword>
<evidence type="ECO:0000256" key="9">
    <source>
        <dbReference type="ARBA" id="ARBA00037998"/>
    </source>
</evidence>
<sequence>MTFDIFLQHLTNGISLGSLYALIAIGYTMVYGILRLINFAHGDIFMMATYFGFFGVMTFGIPWYIVFPLVLVLTALLGMGVEATAYRPLRDAPKISILISAIGASFLLENLTTVLFGGVPKPFPTPEVFTDVVQVGTVSIQKLTFYIPVVTGICLAGLLYLINRTKTGMAMRAVSRDHETARVMGVNVDRTISLTFGIGSLLAAVGGIMWGMKFPQIAPLMGVMPGLKCFIAAVIGGIGNIGGAVVGGFILGIGEIMLVAFLPTLTGYRDAFAFVLLIVILLYKPTGIMGEKIAEKV</sequence>
<dbReference type="RefSeq" id="WP_132015311.1">
    <property type="nucleotide sequence ID" value="NZ_SLUN01000020.1"/>
</dbReference>
<evidence type="ECO:0000313" key="12">
    <source>
        <dbReference type="Proteomes" id="UP000295008"/>
    </source>
</evidence>
<dbReference type="GO" id="GO:0042941">
    <property type="term" value="P:D-alanine transmembrane transport"/>
    <property type="evidence" value="ECO:0007669"/>
    <property type="project" value="TreeGrafter"/>
</dbReference>
<comment type="similarity">
    <text evidence="9">Belongs to the binding-protein-dependent transport system permease family. LivHM subfamily.</text>
</comment>
<dbReference type="InterPro" id="IPR001851">
    <property type="entry name" value="ABC_transp_permease"/>
</dbReference>
<keyword evidence="12" id="KW-1185">Reference proteome</keyword>
<accession>A0A4R1RDC2</accession>
<keyword evidence="2" id="KW-0813">Transport</keyword>
<gene>
    <name evidence="11" type="ORF">EDC14_102074</name>
</gene>
<dbReference type="GO" id="GO:0005886">
    <property type="term" value="C:plasma membrane"/>
    <property type="evidence" value="ECO:0007669"/>
    <property type="project" value="UniProtKB-SubCell"/>
</dbReference>
<feature type="transmembrane region" description="Helical" evidence="10">
    <location>
        <begin position="143"/>
        <end position="162"/>
    </location>
</feature>
<keyword evidence="8 10" id="KW-0472">Membrane</keyword>
<evidence type="ECO:0000256" key="2">
    <source>
        <dbReference type="ARBA" id="ARBA00022448"/>
    </source>
</evidence>
<evidence type="ECO:0000313" key="11">
    <source>
        <dbReference type="EMBL" id="TCL63789.1"/>
    </source>
</evidence>
<evidence type="ECO:0000256" key="10">
    <source>
        <dbReference type="SAM" id="Phobius"/>
    </source>
</evidence>
<keyword evidence="3" id="KW-1003">Cell membrane</keyword>
<evidence type="ECO:0000256" key="3">
    <source>
        <dbReference type="ARBA" id="ARBA00022475"/>
    </source>
</evidence>
<evidence type="ECO:0000256" key="8">
    <source>
        <dbReference type="ARBA" id="ARBA00023136"/>
    </source>
</evidence>
<dbReference type="OrthoDB" id="9807115at2"/>
<dbReference type="CDD" id="cd06582">
    <property type="entry name" value="TM_PBP1_LivH_like"/>
    <property type="match status" value="1"/>
</dbReference>
<dbReference type="GO" id="GO:0005304">
    <property type="term" value="F:L-valine transmembrane transporter activity"/>
    <property type="evidence" value="ECO:0007669"/>
    <property type="project" value="TreeGrafter"/>
</dbReference>
<dbReference type="EMBL" id="SLUN01000020">
    <property type="protein sequence ID" value="TCL63789.1"/>
    <property type="molecule type" value="Genomic_DNA"/>
</dbReference>
<organism evidence="11 12">
    <name type="scientific">Hydrogenispora ethanolica</name>
    <dbReference type="NCBI Taxonomy" id="1082276"/>
    <lineage>
        <taxon>Bacteria</taxon>
        <taxon>Bacillati</taxon>
        <taxon>Bacillota</taxon>
        <taxon>Hydrogenispora</taxon>
    </lineage>
</organism>
<keyword evidence="5 10" id="KW-0812">Transmembrane</keyword>
<dbReference type="InterPro" id="IPR052157">
    <property type="entry name" value="BCAA_transport_permease"/>
</dbReference>
<keyword evidence="6" id="KW-0029">Amino-acid transport</keyword>